<dbReference type="RefSeq" id="WP_015408455.1">
    <property type="nucleotide sequence ID" value="NC_020388.1"/>
</dbReference>
<feature type="domain" description="PAS" evidence="4">
    <location>
        <begin position="86"/>
        <end position="176"/>
    </location>
</feature>
<dbReference type="InterPro" id="IPR035965">
    <property type="entry name" value="PAS-like_dom_sf"/>
</dbReference>
<dbReference type="Gene3D" id="3.30.450.20">
    <property type="entry name" value="PAS domain"/>
    <property type="match status" value="1"/>
</dbReference>
<keyword evidence="6" id="KW-1185">Reference proteome</keyword>
<sequence length="192" mass="20658">MSHREALLECLRADAAAFRKRVVDLRACGSVAADRIERAGSPEAFDGPGDLPEFDALSPLERDLVWRLWVLGDASVGLTLAGPAFQDTPTIYANRTFRAVTGYSLSAVRGENLRLLQVPETRPGPVADLAEAIGTWEPVTVELRNHRRDGTPFRNRVSLVPFEGPSGAVANWVGVQEAVGERSEAASGPPDG</sequence>
<dbReference type="InterPro" id="IPR000014">
    <property type="entry name" value="PAS"/>
</dbReference>
<evidence type="ECO:0000313" key="6">
    <source>
        <dbReference type="Proteomes" id="UP000011867"/>
    </source>
</evidence>
<dbReference type="KEGG" id="nmo:Nmlp_1406"/>
<evidence type="ECO:0000256" key="1">
    <source>
        <dbReference type="ARBA" id="ARBA00022630"/>
    </source>
</evidence>
<reference evidence="5 6" key="1">
    <citation type="journal article" date="2013" name="Genome Announc.">
        <title>Genome of the haloarchaeon Natronomonas moolapensis, a neutrophilic member of a previously haloalkaliphilic genus.</title>
        <authorList>
            <person name="Dyall-Smith M.L."/>
            <person name="Pfeiffer F."/>
            <person name="Oberwinkler T."/>
            <person name="Klee K."/>
            <person name="Rampp M."/>
            <person name="Palm P."/>
            <person name="Gross K."/>
            <person name="Schuster S.C."/>
            <person name="Oesterhelt D."/>
        </authorList>
    </citation>
    <scope>NUCLEOTIDE SEQUENCE [LARGE SCALE GENOMIC DNA]</scope>
    <source>
        <strain evidence="6">DSM 18674 / JCM 14361 / 8.8.11</strain>
    </source>
</reference>
<dbReference type="EMBL" id="HF582854">
    <property type="protein sequence ID" value="CCQ35610.1"/>
    <property type="molecule type" value="Genomic_DNA"/>
</dbReference>
<evidence type="ECO:0000256" key="3">
    <source>
        <dbReference type="ARBA" id="ARBA00022991"/>
    </source>
</evidence>
<dbReference type="GeneID" id="14652311"/>
<evidence type="ECO:0000313" key="5">
    <source>
        <dbReference type="EMBL" id="CCQ35610.1"/>
    </source>
</evidence>
<dbReference type="SMART" id="SM00086">
    <property type="entry name" value="PAC"/>
    <property type="match status" value="1"/>
</dbReference>
<organism evidence="5 6">
    <name type="scientific">Natronomonas moolapensis (strain DSM 18674 / CECT 7526 / JCM 14361 / 8.8.11)</name>
    <dbReference type="NCBI Taxonomy" id="268739"/>
    <lineage>
        <taxon>Archaea</taxon>
        <taxon>Methanobacteriati</taxon>
        <taxon>Methanobacteriota</taxon>
        <taxon>Stenosarchaea group</taxon>
        <taxon>Halobacteria</taxon>
        <taxon>Halobacteriales</taxon>
        <taxon>Natronomonadaceae</taxon>
        <taxon>Natronomonas</taxon>
    </lineage>
</organism>
<dbReference type="STRING" id="268739.Nmlp_1406"/>
<dbReference type="PANTHER" id="PTHR47429">
    <property type="entry name" value="PROTEIN TWIN LOV 1"/>
    <property type="match status" value="1"/>
</dbReference>
<evidence type="ECO:0000259" key="4">
    <source>
        <dbReference type="Pfam" id="PF13426"/>
    </source>
</evidence>
<dbReference type="NCBIfam" id="TIGR00229">
    <property type="entry name" value="sensory_box"/>
    <property type="match status" value="1"/>
</dbReference>
<dbReference type="CDD" id="cd00130">
    <property type="entry name" value="PAS"/>
    <property type="match status" value="1"/>
</dbReference>
<dbReference type="eggNOG" id="arCOG02367">
    <property type="taxonomic scope" value="Archaea"/>
</dbReference>
<dbReference type="HOGENOM" id="CLU_119849_0_0_2"/>
<dbReference type="OrthoDB" id="230688at2157"/>
<dbReference type="Proteomes" id="UP000011867">
    <property type="component" value="Chromosome"/>
</dbReference>
<dbReference type="Pfam" id="PF13426">
    <property type="entry name" value="PAS_9"/>
    <property type="match status" value="1"/>
</dbReference>
<name>M1XNR2_NATM8</name>
<dbReference type="AlphaFoldDB" id="M1XNR2"/>
<evidence type="ECO:0000256" key="2">
    <source>
        <dbReference type="ARBA" id="ARBA00022643"/>
    </source>
</evidence>
<gene>
    <name evidence="5" type="ordered locus">Nmlp_1406</name>
</gene>
<dbReference type="PANTHER" id="PTHR47429:SF2">
    <property type="entry name" value="PROTEIN TWIN LOV 1"/>
    <property type="match status" value="1"/>
</dbReference>
<keyword evidence="1" id="KW-0285">Flavoprotein</keyword>
<protein>
    <submittedName>
        <fullName evidence="5">Sensor box protein</fullName>
    </submittedName>
</protein>
<accession>M1XNR2</accession>
<proteinExistence type="predicted"/>
<keyword evidence="3" id="KW-0157">Chromophore</keyword>
<dbReference type="InterPro" id="IPR001610">
    <property type="entry name" value="PAC"/>
</dbReference>
<keyword evidence="2" id="KW-0288">FMN</keyword>
<dbReference type="SUPFAM" id="SSF55785">
    <property type="entry name" value="PYP-like sensor domain (PAS domain)"/>
    <property type="match status" value="1"/>
</dbReference>